<dbReference type="EMBL" id="CAJOBA010095950">
    <property type="protein sequence ID" value="CAF4503179.1"/>
    <property type="molecule type" value="Genomic_DNA"/>
</dbReference>
<proteinExistence type="predicted"/>
<protein>
    <submittedName>
        <fullName evidence="2">Uncharacterized protein</fullName>
    </submittedName>
</protein>
<dbReference type="AlphaFoldDB" id="A0A8S2G8B1"/>
<name>A0A8S2G8B1_9BILA</name>
<dbReference type="EMBL" id="CAJNOK010067081">
    <property type="protein sequence ID" value="CAF1653412.1"/>
    <property type="molecule type" value="Genomic_DNA"/>
</dbReference>
<dbReference type="Proteomes" id="UP000677228">
    <property type="component" value="Unassembled WGS sequence"/>
</dbReference>
<evidence type="ECO:0000313" key="3">
    <source>
        <dbReference type="EMBL" id="CAF4503179.1"/>
    </source>
</evidence>
<dbReference type="Proteomes" id="UP000682733">
    <property type="component" value="Unassembled WGS sequence"/>
</dbReference>
<gene>
    <name evidence="2" type="ORF">OVA965_LOCUS44948</name>
    <name evidence="3" type="ORF">TMI583_LOCUS48044</name>
</gene>
<feature type="non-terminal residue" evidence="2">
    <location>
        <position position="1"/>
    </location>
</feature>
<organism evidence="2 4">
    <name type="scientific">Didymodactylos carnosus</name>
    <dbReference type="NCBI Taxonomy" id="1234261"/>
    <lineage>
        <taxon>Eukaryota</taxon>
        <taxon>Metazoa</taxon>
        <taxon>Spiralia</taxon>
        <taxon>Gnathifera</taxon>
        <taxon>Rotifera</taxon>
        <taxon>Eurotatoria</taxon>
        <taxon>Bdelloidea</taxon>
        <taxon>Philodinida</taxon>
        <taxon>Philodinidae</taxon>
        <taxon>Didymodactylos</taxon>
    </lineage>
</organism>
<evidence type="ECO:0000256" key="1">
    <source>
        <dbReference type="SAM" id="MobiDB-lite"/>
    </source>
</evidence>
<evidence type="ECO:0000313" key="4">
    <source>
        <dbReference type="Proteomes" id="UP000677228"/>
    </source>
</evidence>
<accession>A0A8S2G8B1</accession>
<reference evidence="2" key="1">
    <citation type="submission" date="2021-02" db="EMBL/GenBank/DDBJ databases">
        <authorList>
            <person name="Nowell W R."/>
        </authorList>
    </citation>
    <scope>NUCLEOTIDE SEQUENCE</scope>
</reference>
<feature type="compositionally biased region" description="Basic and acidic residues" evidence="1">
    <location>
        <begin position="44"/>
        <end position="55"/>
    </location>
</feature>
<evidence type="ECO:0000313" key="2">
    <source>
        <dbReference type="EMBL" id="CAF1653412.1"/>
    </source>
</evidence>
<feature type="region of interest" description="Disordered" evidence="1">
    <location>
        <begin position="1"/>
        <end position="84"/>
    </location>
</feature>
<comment type="caution">
    <text evidence="2">The sequence shown here is derived from an EMBL/GenBank/DDBJ whole genome shotgun (WGS) entry which is preliminary data.</text>
</comment>
<sequence>DEDESNRRRTRPASAKGPRKQQVTVDTKKDTEAKPVPLTSTDKTSTEKFTEERPMTRPGTARAATSRKPMKTNASDEITGGSGR</sequence>